<comment type="caution">
    <text evidence="1">The sequence shown here is derived from an EMBL/GenBank/DDBJ whole genome shotgun (WGS) entry which is preliminary data.</text>
</comment>
<dbReference type="Proteomes" id="UP001153365">
    <property type="component" value="Unassembled WGS sequence"/>
</dbReference>
<reference evidence="1" key="1">
    <citation type="submission" date="2022-06" db="EMBL/GenBank/DDBJ databases">
        <authorList>
            <consortium name="SYNGENTA / RWTH Aachen University"/>
        </authorList>
    </citation>
    <scope>NUCLEOTIDE SEQUENCE</scope>
</reference>
<sequence>MLIQSTQQDQNHNIAFEGQIQKQDQHWKISSLNWQSAEPFETLQHKFFTRAHEDEEGNLNKVGYNDIGGCHKQMAQIREWVELPLR</sequence>
<name>A0AAV0BRG4_PHAPC</name>
<evidence type="ECO:0000313" key="1">
    <source>
        <dbReference type="EMBL" id="CAH7689310.1"/>
    </source>
</evidence>
<dbReference type="EMBL" id="CALTRL010006063">
    <property type="protein sequence ID" value="CAH7689310.1"/>
    <property type="molecule type" value="Genomic_DNA"/>
</dbReference>
<keyword evidence="2" id="KW-1185">Reference proteome</keyword>
<accession>A0AAV0BRG4</accession>
<protein>
    <submittedName>
        <fullName evidence="1">Uncharacterized protein</fullName>
    </submittedName>
</protein>
<dbReference type="AlphaFoldDB" id="A0AAV0BRG4"/>
<evidence type="ECO:0000313" key="2">
    <source>
        <dbReference type="Proteomes" id="UP001153365"/>
    </source>
</evidence>
<gene>
    <name evidence="1" type="ORF">PPACK8108_LOCUS24362</name>
</gene>
<organism evidence="1 2">
    <name type="scientific">Phakopsora pachyrhizi</name>
    <name type="common">Asian soybean rust disease fungus</name>
    <dbReference type="NCBI Taxonomy" id="170000"/>
    <lineage>
        <taxon>Eukaryota</taxon>
        <taxon>Fungi</taxon>
        <taxon>Dikarya</taxon>
        <taxon>Basidiomycota</taxon>
        <taxon>Pucciniomycotina</taxon>
        <taxon>Pucciniomycetes</taxon>
        <taxon>Pucciniales</taxon>
        <taxon>Phakopsoraceae</taxon>
        <taxon>Phakopsora</taxon>
    </lineage>
</organism>
<proteinExistence type="predicted"/>